<name>A0AA45W756_9RHOB</name>
<reference evidence="2 3" key="1">
    <citation type="submission" date="2017-01" db="EMBL/GenBank/DDBJ databases">
        <authorList>
            <person name="Varghese N."/>
            <person name="Submissions S."/>
        </authorList>
    </citation>
    <scope>NUCLEOTIDE SEQUENCE [LARGE SCALE GENOMIC DNA]</scope>
    <source>
        <strain evidence="2 3">DSM 18447</strain>
    </source>
</reference>
<feature type="region of interest" description="Disordered" evidence="1">
    <location>
        <begin position="37"/>
        <end position="63"/>
    </location>
</feature>
<dbReference type="Proteomes" id="UP000186216">
    <property type="component" value="Unassembled WGS sequence"/>
</dbReference>
<sequence length="63" mass="6731">MTLELIDLSVSPSRARPLFPPLSLRIRAGEVATLMGPPGSANPPCSMPSAGIWDTVSRSRRRG</sequence>
<evidence type="ECO:0000256" key="1">
    <source>
        <dbReference type="SAM" id="MobiDB-lite"/>
    </source>
</evidence>
<organism evidence="2 3">
    <name type="scientific">Paracoccus saliphilus</name>
    <dbReference type="NCBI Taxonomy" id="405559"/>
    <lineage>
        <taxon>Bacteria</taxon>
        <taxon>Pseudomonadati</taxon>
        <taxon>Pseudomonadota</taxon>
        <taxon>Alphaproteobacteria</taxon>
        <taxon>Rhodobacterales</taxon>
        <taxon>Paracoccaceae</taxon>
        <taxon>Paracoccus</taxon>
    </lineage>
</organism>
<gene>
    <name evidence="2" type="ORF">SAMN05421772_11580</name>
</gene>
<comment type="caution">
    <text evidence="2">The sequence shown here is derived from an EMBL/GenBank/DDBJ whole genome shotgun (WGS) entry which is preliminary data.</text>
</comment>
<accession>A0AA45W756</accession>
<proteinExistence type="predicted"/>
<dbReference type="AlphaFoldDB" id="A0AA45W756"/>
<protein>
    <submittedName>
        <fullName evidence="2">Uncharacterized protein</fullName>
    </submittedName>
</protein>
<dbReference type="RefSeq" id="WP_141225900.1">
    <property type="nucleotide sequence ID" value="NZ_FTOU01000015.1"/>
</dbReference>
<evidence type="ECO:0000313" key="2">
    <source>
        <dbReference type="EMBL" id="SIT06804.1"/>
    </source>
</evidence>
<evidence type="ECO:0000313" key="3">
    <source>
        <dbReference type="Proteomes" id="UP000186216"/>
    </source>
</evidence>
<dbReference type="EMBL" id="FTOU01000015">
    <property type="protein sequence ID" value="SIT06804.1"/>
    <property type="molecule type" value="Genomic_DNA"/>
</dbReference>